<keyword evidence="2" id="KW-0963">Cytoplasm</keyword>
<evidence type="ECO:0000313" key="8">
    <source>
        <dbReference type="Proteomes" id="UP000577419"/>
    </source>
</evidence>
<proteinExistence type="predicted"/>
<accession>A0A7J4IVU4</accession>
<dbReference type="Pfam" id="PF01138">
    <property type="entry name" value="RNase_PH"/>
    <property type="match status" value="1"/>
</dbReference>
<dbReference type="AlphaFoldDB" id="A0A7J4IVU4"/>
<evidence type="ECO:0000256" key="1">
    <source>
        <dbReference type="ARBA" id="ARBA00004496"/>
    </source>
</evidence>
<evidence type="ECO:0000259" key="4">
    <source>
        <dbReference type="Pfam" id="PF01138"/>
    </source>
</evidence>
<dbReference type="EMBL" id="JAGVWF010000069">
    <property type="protein sequence ID" value="MBS3059707.1"/>
    <property type="molecule type" value="Genomic_DNA"/>
</dbReference>
<dbReference type="PANTHER" id="PTHR11097">
    <property type="entry name" value="EXOSOME COMPLEX EXONUCLEASE RIBOSOMAL RNA PROCESSING PROTEIN"/>
    <property type="match status" value="1"/>
</dbReference>
<dbReference type="InterPro" id="IPR036345">
    <property type="entry name" value="ExoRNase_PH_dom2_sf"/>
</dbReference>
<dbReference type="GO" id="GO:0035925">
    <property type="term" value="F:mRNA 3'-UTR AU-rich region binding"/>
    <property type="evidence" value="ECO:0007669"/>
    <property type="project" value="TreeGrafter"/>
</dbReference>
<dbReference type="InterPro" id="IPR020568">
    <property type="entry name" value="Ribosomal_Su5_D2-typ_SF"/>
</dbReference>
<dbReference type="SUPFAM" id="SSF55666">
    <property type="entry name" value="Ribonuclease PH domain 2-like"/>
    <property type="match status" value="1"/>
</dbReference>
<evidence type="ECO:0000313" key="7">
    <source>
        <dbReference type="EMBL" id="MBS3059707.1"/>
    </source>
</evidence>
<dbReference type="InterPro" id="IPR015847">
    <property type="entry name" value="ExoRNase_PH_dom2"/>
</dbReference>
<evidence type="ECO:0000256" key="2">
    <source>
        <dbReference type="ARBA" id="ARBA00022490"/>
    </source>
</evidence>
<dbReference type="Proteomes" id="UP000577419">
    <property type="component" value="Unassembled WGS sequence"/>
</dbReference>
<evidence type="ECO:0000259" key="5">
    <source>
        <dbReference type="Pfam" id="PF03725"/>
    </source>
</evidence>
<comment type="caution">
    <text evidence="6">The sequence shown here is derived from an EMBL/GenBank/DDBJ whole genome shotgun (WGS) entry which is preliminary data.</text>
</comment>
<dbReference type="InterPro" id="IPR001247">
    <property type="entry name" value="ExoRNase_PH_dom1"/>
</dbReference>
<keyword evidence="3" id="KW-0271">Exosome</keyword>
<dbReference type="EMBL" id="DUFG01000004">
    <property type="protein sequence ID" value="HIH07837.1"/>
    <property type="molecule type" value="Genomic_DNA"/>
</dbReference>
<dbReference type="PANTHER" id="PTHR11097:SF8">
    <property type="entry name" value="EXOSOME COMPLEX COMPONENT RRP42"/>
    <property type="match status" value="1"/>
</dbReference>
<dbReference type="Proteomes" id="UP000683213">
    <property type="component" value="Unassembled WGS sequence"/>
</dbReference>
<organism evidence="6 8">
    <name type="scientific">Candidatus Iainarchaeum sp</name>
    <dbReference type="NCBI Taxonomy" id="3101447"/>
    <lineage>
        <taxon>Archaea</taxon>
        <taxon>Candidatus Iainarchaeota</taxon>
        <taxon>Candidatus Iainarchaeia</taxon>
        <taxon>Candidatus Iainarchaeales</taxon>
        <taxon>Candidatus Iainarchaeaceae</taxon>
        <taxon>Candidatus Iainarchaeum</taxon>
    </lineage>
</organism>
<feature type="domain" description="Exoribonuclease phosphorolytic" evidence="4">
    <location>
        <begin position="30"/>
        <end position="165"/>
    </location>
</feature>
<reference evidence="7" key="2">
    <citation type="submission" date="2021-03" db="EMBL/GenBank/DDBJ databases">
        <authorList>
            <person name="Jaffe A."/>
        </authorList>
    </citation>
    <scope>NUCLEOTIDE SEQUENCE</scope>
    <source>
        <strain evidence="7">RIFCSPHIGHO2_01_FULL_GW2011_AR10_43_9</strain>
    </source>
</reference>
<evidence type="ECO:0000256" key="3">
    <source>
        <dbReference type="ARBA" id="ARBA00022835"/>
    </source>
</evidence>
<dbReference type="GO" id="GO:0000177">
    <property type="term" value="C:cytoplasmic exosome (RNase complex)"/>
    <property type="evidence" value="ECO:0007669"/>
    <property type="project" value="TreeGrafter"/>
</dbReference>
<dbReference type="Gene3D" id="3.30.230.70">
    <property type="entry name" value="GHMP Kinase, N-terminal domain"/>
    <property type="match status" value="1"/>
</dbReference>
<comment type="subcellular location">
    <subcellularLocation>
        <location evidence="1">Cytoplasm</location>
    </subcellularLocation>
</comment>
<feature type="domain" description="Exoribonuclease phosphorolytic" evidence="5">
    <location>
        <begin position="187"/>
        <end position="250"/>
    </location>
</feature>
<dbReference type="Pfam" id="PF03725">
    <property type="entry name" value="RNase_PH_C"/>
    <property type="match status" value="1"/>
</dbReference>
<dbReference type="InterPro" id="IPR027408">
    <property type="entry name" value="PNPase/RNase_PH_dom_sf"/>
</dbReference>
<protein>
    <submittedName>
        <fullName evidence="6">Exosome complex protein Rrp42</fullName>
    </submittedName>
</protein>
<reference evidence="6" key="1">
    <citation type="journal article" date="2020" name="bioRxiv">
        <title>A rank-normalized archaeal taxonomy based on genome phylogeny resolves widespread incomplete and uneven classifications.</title>
        <authorList>
            <person name="Rinke C."/>
            <person name="Chuvochina M."/>
            <person name="Mussig A.J."/>
            <person name="Chaumeil P.-A."/>
            <person name="Waite D.W."/>
            <person name="Whitman W.B."/>
            <person name="Parks D.H."/>
            <person name="Hugenholtz P."/>
        </authorList>
    </citation>
    <scope>NUCLEOTIDE SEQUENCE</scope>
    <source>
        <strain evidence="6">UBA10011</strain>
    </source>
</reference>
<reference evidence="7" key="3">
    <citation type="submission" date="2021-05" db="EMBL/GenBank/DDBJ databases">
        <title>Protein family content uncovers lineage relationships and bacterial pathway maintenance mechanisms in DPANN archaea.</title>
        <authorList>
            <person name="Castelle C.J."/>
            <person name="Meheust R."/>
            <person name="Jaffe A.L."/>
            <person name="Seitz K."/>
            <person name="Gong X."/>
            <person name="Baker B.J."/>
            <person name="Banfield J.F."/>
        </authorList>
    </citation>
    <scope>NUCLEOTIDE SEQUENCE</scope>
    <source>
        <strain evidence="7">RIFCSPHIGHO2_01_FULL_GW2011_AR10_43_9</strain>
    </source>
</reference>
<dbReference type="SUPFAM" id="SSF54211">
    <property type="entry name" value="Ribosomal protein S5 domain 2-like"/>
    <property type="match status" value="1"/>
</dbReference>
<evidence type="ECO:0000313" key="6">
    <source>
        <dbReference type="EMBL" id="HIH07837.1"/>
    </source>
</evidence>
<gene>
    <name evidence="6" type="ORF">HA237_00535</name>
    <name evidence="7" type="ORF">J4224_04770</name>
</gene>
<dbReference type="InterPro" id="IPR050590">
    <property type="entry name" value="Exosome_comp_Rrp42_subfam"/>
</dbReference>
<dbReference type="GO" id="GO:0016075">
    <property type="term" value="P:rRNA catabolic process"/>
    <property type="evidence" value="ECO:0007669"/>
    <property type="project" value="TreeGrafter"/>
</dbReference>
<name>A0A7J4IVU4_9ARCH</name>
<sequence length="259" mass="28355">MSELLRVLRSEKLFAELKEGKRSDGRKLDEYRAVEITKDISKNANSSVRVRLGKTDVLCGFTFILGEPYPDMPNEGSISVTAELLSLAAPNFEAGPPREDAVELARVVDRGIRESKTLNFEEFCIKGGEKVLIGFIDLYVLNFDGNAFDACGIGAISSLLGAKFPKIEDDKIVKGEYAGKLKVSRKPILSTTAKVSGVLVTDPALEEEESSSARFSVAVTEDDYICAFQKGGLGAMTTKEVDECIDRAFKNSKQLRKLL</sequence>